<dbReference type="PANTHER" id="PTHR44167">
    <property type="entry name" value="OVARIAN-SPECIFIC SERINE/THREONINE-PROTEIN KINASE LOK-RELATED"/>
    <property type="match status" value="1"/>
</dbReference>
<feature type="domain" description="Protein kinase" evidence="3">
    <location>
        <begin position="11"/>
        <end position="296"/>
    </location>
</feature>
<accession>A0A0G4GDG4</accession>
<dbReference type="GO" id="GO:0005634">
    <property type="term" value="C:nucleus"/>
    <property type="evidence" value="ECO:0007669"/>
    <property type="project" value="TreeGrafter"/>
</dbReference>
<organism evidence="4">
    <name type="scientific">Chromera velia CCMP2878</name>
    <dbReference type="NCBI Taxonomy" id="1169474"/>
    <lineage>
        <taxon>Eukaryota</taxon>
        <taxon>Sar</taxon>
        <taxon>Alveolata</taxon>
        <taxon>Colpodellida</taxon>
        <taxon>Chromeraceae</taxon>
        <taxon>Chromera</taxon>
    </lineage>
</organism>
<dbReference type="InterPro" id="IPR011009">
    <property type="entry name" value="Kinase-like_dom_sf"/>
</dbReference>
<dbReference type="VEuPathDB" id="CryptoDB:Cvel_21395"/>
<sequence>MRVPVIFFCLTVSLTAVLRPVFGERRGGINRPQFKVPALDFSLMRSSAGESELASPMSPDSTTEFALKVSNRSFSTGELEVLKELCSKGLPFVMKFEEAVECPSWTDMPDDTTCLVLDLASGGEVYDRMGKASSEELYHCWAHRDIKPVNLFLDDQDRIVIGDVGIADKMMDKGGKKNVISASKGTHAYLSPEGHGCEYGQCGIDEDSSDFQEGWRVDIFAAGISFFKMCSGDDRVHPWEAAMDLSGYLFSVQSEEAQSPGEAARKVKEKERADAEKSKKLRAMMAANDSRSSSFLEDSGSRSNSTVLSPKTTPPSFLQRLSLAHQRRDKENLEGGAKGGAECEDRFGQKSVDNCFKFCKKGRGWPVDPWSVGQSVCSNMRSLKG</sequence>
<dbReference type="EMBL" id="CDMZ01001108">
    <property type="protein sequence ID" value="CEM27397.1"/>
    <property type="molecule type" value="Genomic_DNA"/>
</dbReference>
<feature type="compositionally biased region" description="Basic and acidic residues" evidence="1">
    <location>
        <begin position="263"/>
        <end position="278"/>
    </location>
</feature>
<feature type="signal peptide" evidence="2">
    <location>
        <begin position="1"/>
        <end position="23"/>
    </location>
</feature>
<feature type="region of interest" description="Disordered" evidence="1">
    <location>
        <begin position="259"/>
        <end position="315"/>
    </location>
</feature>
<dbReference type="PhylomeDB" id="A0A0G4GDG4"/>
<dbReference type="Gene3D" id="1.10.510.10">
    <property type="entry name" value="Transferase(Phosphotransferase) domain 1"/>
    <property type="match status" value="1"/>
</dbReference>
<dbReference type="PROSITE" id="PS50011">
    <property type="entry name" value="PROTEIN_KINASE_DOM"/>
    <property type="match status" value="1"/>
</dbReference>
<protein>
    <recommendedName>
        <fullName evidence="3">Protein kinase domain-containing protein</fullName>
    </recommendedName>
</protein>
<evidence type="ECO:0000313" key="4">
    <source>
        <dbReference type="EMBL" id="CEM27397.1"/>
    </source>
</evidence>
<feature type="compositionally biased region" description="Polar residues" evidence="1">
    <location>
        <begin position="289"/>
        <end position="315"/>
    </location>
</feature>
<dbReference type="InterPro" id="IPR000719">
    <property type="entry name" value="Prot_kinase_dom"/>
</dbReference>
<evidence type="ECO:0000256" key="1">
    <source>
        <dbReference type="SAM" id="MobiDB-lite"/>
    </source>
</evidence>
<keyword evidence="2" id="KW-0732">Signal</keyword>
<dbReference type="SMART" id="SM00220">
    <property type="entry name" value="S_TKc"/>
    <property type="match status" value="1"/>
</dbReference>
<dbReference type="SUPFAM" id="SSF56112">
    <property type="entry name" value="Protein kinase-like (PK-like)"/>
    <property type="match status" value="1"/>
</dbReference>
<dbReference type="AlphaFoldDB" id="A0A0G4GDG4"/>
<feature type="chain" id="PRO_5005190313" description="Protein kinase domain-containing protein" evidence="2">
    <location>
        <begin position="24"/>
        <end position="385"/>
    </location>
</feature>
<dbReference type="PANTHER" id="PTHR44167:SF24">
    <property type="entry name" value="SERINE_THREONINE-PROTEIN KINASE CHK2"/>
    <property type="match status" value="1"/>
</dbReference>
<dbReference type="GO" id="GO:0004674">
    <property type="term" value="F:protein serine/threonine kinase activity"/>
    <property type="evidence" value="ECO:0007669"/>
    <property type="project" value="TreeGrafter"/>
</dbReference>
<dbReference type="GO" id="GO:0005524">
    <property type="term" value="F:ATP binding"/>
    <property type="evidence" value="ECO:0007669"/>
    <property type="project" value="InterPro"/>
</dbReference>
<proteinExistence type="predicted"/>
<evidence type="ECO:0000256" key="2">
    <source>
        <dbReference type="SAM" id="SignalP"/>
    </source>
</evidence>
<evidence type="ECO:0000259" key="3">
    <source>
        <dbReference type="PROSITE" id="PS50011"/>
    </source>
</evidence>
<gene>
    <name evidence="4" type="ORF">Cvel_21395</name>
</gene>
<reference evidence="4" key="1">
    <citation type="submission" date="2014-11" db="EMBL/GenBank/DDBJ databases">
        <authorList>
            <person name="Otto D Thomas"/>
            <person name="Naeem Raeece"/>
        </authorList>
    </citation>
    <scope>NUCLEOTIDE SEQUENCE</scope>
</reference>
<dbReference type="GO" id="GO:0044773">
    <property type="term" value="P:mitotic DNA damage checkpoint signaling"/>
    <property type="evidence" value="ECO:0007669"/>
    <property type="project" value="TreeGrafter"/>
</dbReference>
<dbReference type="Pfam" id="PF00069">
    <property type="entry name" value="Pkinase"/>
    <property type="match status" value="1"/>
</dbReference>
<name>A0A0G4GDG4_9ALVE</name>